<comment type="subcellular location">
    <subcellularLocation>
        <location evidence="1">Membrane</location>
        <topology evidence="1">Single-pass membrane protein</topology>
    </subcellularLocation>
</comment>
<dbReference type="InterPro" id="IPR004864">
    <property type="entry name" value="LEA_2"/>
</dbReference>
<evidence type="ECO:0000256" key="4">
    <source>
        <dbReference type="ARBA" id="ARBA00023136"/>
    </source>
</evidence>
<reference evidence="9" key="1">
    <citation type="submission" date="2025-08" db="UniProtKB">
        <authorList>
            <consortium name="RefSeq"/>
        </authorList>
    </citation>
    <scope>IDENTIFICATION</scope>
</reference>
<keyword evidence="4 6" id="KW-0472">Membrane</keyword>
<organism evidence="8 9">
    <name type="scientific">Elaeis guineensis var. tenera</name>
    <name type="common">Oil palm</name>
    <dbReference type="NCBI Taxonomy" id="51953"/>
    <lineage>
        <taxon>Eukaryota</taxon>
        <taxon>Viridiplantae</taxon>
        <taxon>Streptophyta</taxon>
        <taxon>Embryophyta</taxon>
        <taxon>Tracheophyta</taxon>
        <taxon>Spermatophyta</taxon>
        <taxon>Magnoliopsida</taxon>
        <taxon>Liliopsida</taxon>
        <taxon>Arecaceae</taxon>
        <taxon>Arecoideae</taxon>
        <taxon>Cocoseae</taxon>
        <taxon>Elaeidinae</taxon>
        <taxon>Elaeis</taxon>
    </lineage>
</organism>
<accession>A0A6I9R9W4</accession>
<feature type="region of interest" description="Disordered" evidence="5">
    <location>
        <begin position="104"/>
        <end position="142"/>
    </location>
</feature>
<dbReference type="GeneID" id="105046139"/>
<evidence type="ECO:0000256" key="3">
    <source>
        <dbReference type="ARBA" id="ARBA00022989"/>
    </source>
</evidence>
<dbReference type="KEGG" id="egu:105046139"/>
<dbReference type="GO" id="GO:0005886">
    <property type="term" value="C:plasma membrane"/>
    <property type="evidence" value="ECO:0007669"/>
    <property type="project" value="TreeGrafter"/>
</dbReference>
<evidence type="ECO:0000313" key="9">
    <source>
        <dbReference type="RefSeq" id="XP_010922964.2"/>
    </source>
</evidence>
<name>A0A6I9R9W4_ELAGV</name>
<evidence type="ECO:0000256" key="6">
    <source>
        <dbReference type="SAM" id="Phobius"/>
    </source>
</evidence>
<dbReference type="RefSeq" id="XP_010922964.2">
    <property type="nucleotide sequence ID" value="XM_010924662.3"/>
</dbReference>
<gene>
    <name evidence="9" type="primary">LOC105046139</name>
</gene>
<dbReference type="PANTHER" id="PTHR31234">
    <property type="entry name" value="LATE EMBRYOGENESIS ABUNDANT (LEA) HYDROXYPROLINE-RICH GLYCOPROTEIN FAMILY"/>
    <property type="match status" value="1"/>
</dbReference>
<keyword evidence="8" id="KW-1185">Reference proteome</keyword>
<evidence type="ECO:0000256" key="1">
    <source>
        <dbReference type="ARBA" id="ARBA00004167"/>
    </source>
</evidence>
<feature type="compositionally biased region" description="Low complexity" evidence="5">
    <location>
        <begin position="112"/>
        <end position="126"/>
    </location>
</feature>
<dbReference type="AlphaFoldDB" id="A0A6I9R9W4"/>
<dbReference type="InterPro" id="IPR044839">
    <property type="entry name" value="NDR1-like"/>
</dbReference>
<dbReference type="InParanoid" id="A0A6I9R9W4"/>
<evidence type="ECO:0000259" key="7">
    <source>
        <dbReference type="Pfam" id="PF03168"/>
    </source>
</evidence>
<feature type="transmembrane region" description="Helical" evidence="6">
    <location>
        <begin position="185"/>
        <end position="210"/>
    </location>
</feature>
<evidence type="ECO:0000256" key="2">
    <source>
        <dbReference type="ARBA" id="ARBA00022692"/>
    </source>
</evidence>
<feature type="domain" description="Late embryogenesis abundant protein LEA-2 subgroup" evidence="7">
    <location>
        <begin position="246"/>
        <end position="349"/>
    </location>
</feature>
<dbReference type="Pfam" id="PF03168">
    <property type="entry name" value="LEA_2"/>
    <property type="match status" value="1"/>
</dbReference>
<dbReference type="FunCoup" id="A0A6I9R9W4">
    <property type="interactions" value="1208"/>
</dbReference>
<proteinExistence type="predicted"/>
<dbReference type="Proteomes" id="UP000504607">
    <property type="component" value="Chromosome 5"/>
</dbReference>
<evidence type="ECO:0000256" key="5">
    <source>
        <dbReference type="SAM" id="MobiDB-lite"/>
    </source>
</evidence>
<evidence type="ECO:0000313" key="8">
    <source>
        <dbReference type="Proteomes" id="UP000504607"/>
    </source>
</evidence>
<sequence>MRVGKLLLPPIGPFPLRFPSSSSVLSLSLASKTPAPPNRCDSAKLTPSTILLPEFEFYKRRKRSKEEWKELFHSLYKSNSKIVVLIFLCGYCSMVADRVHPTAGPNAEEKTAAAAAPAEPAAAAGPESPPSPKTFAEKPKPPPGTYVIQVPKDQIFRVPPPENARRFEAYTRRATRRRRGCCCCLAWTAALLLFLLFALAVTAGILYLVFQPKIPKYSVDGLAVKGFNLSSAATNLAAISPEFDATIRADNPNKKIGIYYRSGSSITVSYDGVNLCHGVWPTFYQGKRNVTVFQTALTGAGIRLSAAMKDALVTAQSRGEVPLEINIKVPVRIKFGAVRTWTITVKVGCDVTVDKLAADARVVSKSCSVKVDPF</sequence>
<keyword evidence="2 6" id="KW-0812">Transmembrane</keyword>
<dbReference type="PANTHER" id="PTHR31234:SF70">
    <property type="entry name" value="LATE EMBRYOGENESIS ABUNDANT PROTEIN LEA-2 SUBGROUP DOMAIN-CONTAINING PROTEIN"/>
    <property type="match status" value="1"/>
</dbReference>
<protein>
    <submittedName>
        <fullName evidence="9">NDR1/HIN1-like protein 13</fullName>
    </submittedName>
</protein>
<dbReference type="OrthoDB" id="1849707at2759"/>
<dbReference type="GO" id="GO:0098542">
    <property type="term" value="P:defense response to other organism"/>
    <property type="evidence" value="ECO:0007669"/>
    <property type="project" value="InterPro"/>
</dbReference>
<keyword evidence="3 6" id="KW-1133">Transmembrane helix</keyword>